<dbReference type="PANTHER" id="PTHR12161">
    <property type="entry name" value="IST1 FAMILY MEMBER"/>
    <property type="match status" value="1"/>
</dbReference>
<evidence type="ECO:0000256" key="3">
    <source>
        <dbReference type="SAM" id="MobiDB-lite"/>
    </source>
</evidence>
<dbReference type="OrthoDB" id="29853at2759"/>
<dbReference type="InterPro" id="IPR042277">
    <property type="entry name" value="IST1-like"/>
</dbReference>
<feature type="compositionally biased region" description="Polar residues" evidence="3">
    <location>
        <begin position="547"/>
        <end position="557"/>
    </location>
</feature>
<keyword evidence="5" id="KW-1185">Reference proteome</keyword>
<organism evidence="4 5">
    <name type="scientific">Cinnamomum micranthum f. kanehirae</name>
    <dbReference type="NCBI Taxonomy" id="337451"/>
    <lineage>
        <taxon>Eukaryota</taxon>
        <taxon>Viridiplantae</taxon>
        <taxon>Streptophyta</taxon>
        <taxon>Embryophyta</taxon>
        <taxon>Tracheophyta</taxon>
        <taxon>Spermatophyta</taxon>
        <taxon>Magnoliopsida</taxon>
        <taxon>Magnoliidae</taxon>
        <taxon>Laurales</taxon>
        <taxon>Lauraceae</taxon>
        <taxon>Cinnamomum</taxon>
    </lineage>
</organism>
<feature type="region of interest" description="Disordered" evidence="3">
    <location>
        <begin position="482"/>
        <end position="557"/>
    </location>
</feature>
<protein>
    <submittedName>
        <fullName evidence="4">IST1-like protein</fullName>
    </submittedName>
</protein>
<keyword evidence="2" id="KW-0175">Coiled coil</keyword>
<evidence type="ECO:0000313" key="4">
    <source>
        <dbReference type="EMBL" id="RWR84049.1"/>
    </source>
</evidence>
<dbReference type="Proteomes" id="UP000283530">
    <property type="component" value="Unassembled WGS sequence"/>
</dbReference>
<dbReference type="STRING" id="337451.A0A3S3MHT8"/>
<dbReference type="Pfam" id="PF03398">
    <property type="entry name" value="Ist1"/>
    <property type="match status" value="1"/>
</dbReference>
<dbReference type="EMBL" id="QPKB01000005">
    <property type="protein sequence ID" value="RWR84049.1"/>
    <property type="molecule type" value="Genomic_DNA"/>
</dbReference>
<accession>A0A3S3MHT8</accession>
<gene>
    <name evidence="4" type="ORF">CKAN_01283500</name>
</gene>
<dbReference type="FunFam" id="1.20.1260.60:FF:000003">
    <property type="entry name" value="IST1-like protein isoform A"/>
    <property type="match status" value="1"/>
</dbReference>
<dbReference type="InterPro" id="IPR005061">
    <property type="entry name" value="Ist1"/>
</dbReference>
<evidence type="ECO:0000256" key="1">
    <source>
        <dbReference type="ARBA" id="ARBA00005536"/>
    </source>
</evidence>
<feature type="region of interest" description="Disordered" evidence="3">
    <location>
        <begin position="210"/>
        <end position="244"/>
    </location>
</feature>
<sequence length="557" mass="61232">MSMLDAFFKKNFNAGKCKTLLKLSIPRIKLLRNRREIQLKQMRKDIAKLLETGQEATARIRVEHIIREENMMAAQEIIELFCELISVRLPIIETQRECPLDLKEAISSICFAAPRCSDLPELQQVQMLFASKYGKEFVAAATELMPDCGVNRQMIELLSIRAPSAETKLKLLKEIAEEHELEWDPAASESEFLKPHADLLNGPNQFISGSKLPLPKEKYDESLSSGPVQSSHEESDTDADFDSLDFPEVPKVLLRPSSDHASAAEMVPPPSAFPDLEPGDQEITKSAQTEDIPHQYSTEPDIIEPEQSVGTREDKQFLPFISPPMSAGSFSVRQSEPAHYLSRSKSDTNAGFQDDCTATKAGASSSSFAMRSEPVPSLSRPKNEANIDLQDVLTAAQSAAESAERAAAAARAAASLAQVRITELLKNSNNRVSDSSKVPPQTDSPSVAETQMRDGHQPFAETVGAPHSLNSLADEASVQGSDFLNPISCRTPKIDSELPDSKMQVPEYAPTHQPQRLSSLEDDPYFSYPNLFTSQDSSVRSGIYASADNSTSGHRPE</sequence>
<reference evidence="4 5" key="1">
    <citation type="journal article" date="2019" name="Nat. Plants">
        <title>Stout camphor tree genome fills gaps in understanding of flowering plant genome evolution.</title>
        <authorList>
            <person name="Chaw S.M."/>
            <person name="Liu Y.C."/>
            <person name="Wu Y.W."/>
            <person name="Wang H.Y."/>
            <person name="Lin C.I."/>
            <person name="Wu C.S."/>
            <person name="Ke H.M."/>
            <person name="Chang L.Y."/>
            <person name="Hsu C.Y."/>
            <person name="Yang H.T."/>
            <person name="Sudianto E."/>
            <person name="Hsu M.H."/>
            <person name="Wu K.P."/>
            <person name="Wang L.N."/>
            <person name="Leebens-Mack J.H."/>
            <person name="Tsai I.J."/>
        </authorList>
    </citation>
    <scope>NUCLEOTIDE SEQUENCE [LARGE SCALE GENOMIC DNA]</scope>
    <source>
        <strain evidence="5">cv. Chaw 1501</strain>
        <tissue evidence="4">Young leaves</tissue>
    </source>
</reference>
<feature type="compositionally biased region" description="Polar residues" evidence="3">
    <location>
        <begin position="530"/>
        <end position="540"/>
    </location>
</feature>
<dbReference type="GO" id="GO:0015031">
    <property type="term" value="P:protein transport"/>
    <property type="evidence" value="ECO:0007669"/>
    <property type="project" value="InterPro"/>
</dbReference>
<feature type="region of interest" description="Disordered" evidence="3">
    <location>
        <begin position="425"/>
        <end position="466"/>
    </location>
</feature>
<evidence type="ECO:0000256" key="2">
    <source>
        <dbReference type="SAM" id="Coils"/>
    </source>
</evidence>
<feature type="coiled-coil region" evidence="2">
    <location>
        <begin position="32"/>
        <end position="59"/>
    </location>
</feature>
<proteinExistence type="inferred from homology"/>
<name>A0A3S3MHT8_9MAGN</name>
<comment type="similarity">
    <text evidence="1">Belongs to the IST1 family.</text>
</comment>
<feature type="compositionally biased region" description="Polar residues" evidence="3">
    <location>
        <begin position="425"/>
        <end position="449"/>
    </location>
</feature>
<dbReference type="AlphaFoldDB" id="A0A3S3MHT8"/>
<feature type="region of interest" description="Disordered" evidence="3">
    <location>
        <begin position="328"/>
        <end position="384"/>
    </location>
</feature>
<evidence type="ECO:0000313" key="5">
    <source>
        <dbReference type="Proteomes" id="UP000283530"/>
    </source>
</evidence>
<feature type="compositionally biased region" description="Acidic residues" evidence="3">
    <location>
        <begin position="235"/>
        <end position="244"/>
    </location>
</feature>
<comment type="caution">
    <text evidence="4">The sequence shown here is derived from an EMBL/GenBank/DDBJ whole genome shotgun (WGS) entry which is preliminary data.</text>
</comment>
<dbReference type="Gene3D" id="1.20.1260.60">
    <property type="entry name" value="Vacuolar protein sorting-associated protein Ist1"/>
    <property type="match status" value="1"/>
</dbReference>
<dbReference type="PANTHER" id="PTHR12161:SF5">
    <property type="entry name" value="IST1 HOMOLOG"/>
    <property type="match status" value="1"/>
</dbReference>